<dbReference type="Gramene" id="C.cajan_26703.t">
    <property type="protein sequence ID" value="C.cajan_26703.t.cds1"/>
    <property type="gene ID" value="C.cajan_26703"/>
</dbReference>
<proteinExistence type="predicted"/>
<keyword evidence="2" id="KW-1185">Reference proteome</keyword>
<accession>A0A151RZU7</accession>
<evidence type="ECO:0008006" key="3">
    <source>
        <dbReference type="Google" id="ProtNLM"/>
    </source>
</evidence>
<name>A0A151RZU7_CAJCA</name>
<sequence length="165" mass="19384">MVYASPHPQGWVQLWRDLCGIADQTEGPWMVMRDFNAVLYSHERVGGVGTSCIRGDNAFRDWVNQCNLVDLGFIGAPFTWCRGRLFERLDRALASYDWRLLFPKATLSHLNPLKLDHSPILLKLNPDRSERPTRRPFRFEAAWLTHDGFFDIMRREWNVHQAWNQ</sequence>
<protein>
    <recommendedName>
        <fullName evidence="3">Endonuclease/exonuclease/phosphatase domain-containing protein</fullName>
    </recommendedName>
</protein>
<dbReference type="OMA" id="PHALATY"/>
<evidence type="ECO:0000313" key="1">
    <source>
        <dbReference type="EMBL" id="KYP48049.1"/>
    </source>
</evidence>
<dbReference type="InterPro" id="IPR036691">
    <property type="entry name" value="Endo/exonu/phosph_ase_sf"/>
</dbReference>
<dbReference type="PANTHER" id="PTHR33710">
    <property type="entry name" value="BNAC02G09200D PROTEIN"/>
    <property type="match status" value="1"/>
</dbReference>
<dbReference type="PANTHER" id="PTHR33710:SF77">
    <property type="entry name" value="DNASE I-LIKE SUPERFAMILY PROTEIN"/>
    <property type="match status" value="1"/>
</dbReference>
<dbReference type="EMBL" id="KQ483509">
    <property type="protein sequence ID" value="KYP48049.1"/>
    <property type="molecule type" value="Genomic_DNA"/>
</dbReference>
<reference evidence="1" key="1">
    <citation type="journal article" date="2012" name="Nat. Biotechnol.">
        <title>Draft genome sequence of pigeonpea (Cajanus cajan), an orphan legume crop of resource-poor farmers.</title>
        <authorList>
            <person name="Varshney R.K."/>
            <person name="Chen W."/>
            <person name="Li Y."/>
            <person name="Bharti A.K."/>
            <person name="Saxena R.K."/>
            <person name="Schlueter J.A."/>
            <person name="Donoghue M.T."/>
            <person name="Azam S."/>
            <person name="Fan G."/>
            <person name="Whaley A.M."/>
            <person name="Farmer A.D."/>
            <person name="Sheridan J."/>
            <person name="Iwata A."/>
            <person name="Tuteja R."/>
            <person name="Penmetsa R.V."/>
            <person name="Wu W."/>
            <person name="Upadhyaya H.D."/>
            <person name="Yang S.P."/>
            <person name="Shah T."/>
            <person name="Saxena K.B."/>
            <person name="Michael T."/>
            <person name="McCombie W.R."/>
            <person name="Yang B."/>
            <person name="Zhang G."/>
            <person name="Yang H."/>
            <person name="Wang J."/>
            <person name="Spillane C."/>
            <person name="Cook D.R."/>
            <person name="May G.D."/>
            <person name="Xu X."/>
            <person name="Jackson S.A."/>
        </authorList>
    </citation>
    <scope>NUCLEOTIDE SEQUENCE [LARGE SCALE GENOMIC DNA]</scope>
</reference>
<dbReference type="SUPFAM" id="SSF56219">
    <property type="entry name" value="DNase I-like"/>
    <property type="match status" value="1"/>
</dbReference>
<organism evidence="1 2">
    <name type="scientific">Cajanus cajan</name>
    <name type="common">Pigeon pea</name>
    <name type="synonym">Cajanus indicus</name>
    <dbReference type="NCBI Taxonomy" id="3821"/>
    <lineage>
        <taxon>Eukaryota</taxon>
        <taxon>Viridiplantae</taxon>
        <taxon>Streptophyta</taxon>
        <taxon>Embryophyta</taxon>
        <taxon>Tracheophyta</taxon>
        <taxon>Spermatophyta</taxon>
        <taxon>Magnoliopsida</taxon>
        <taxon>eudicotyledons</taxon>
        <taxon>Gunneridae</taxon>
        <taxon>Pentapetalae</taxon>
        <taxon>rosids</taxon>
        <taxon>fabids</taxon>
        <taxon>Fabales</taxon>
        <taxon>Fabaceae</taxon>
        <taxon>Papilionoideae</taxon>
        <taxon>50 kb inversion clade</taxon>
        <taxon>NPAAA clade</taxon>
        <taxon>indigoferoid/millettioid clade</taxon>
        <taxon>Phaseoleae</taxon>
        <taxon>Cajanus</taxon>
    </lineage>
</organism>
<dbReference type="AlphaFoldDB" id="A0A151RZU7"/>
<gene>
    <name evidence="1" type="ORF">KK1_030243</name>
</gene>
<evidence type="ECO:0000313" key="2">
    <source>
        <dbReference type="Proteomes" id="UP000075243"/>
    </source>
</evidence>
<dbReference type="Proteomes" id="UP000075243">
    <property type="component" value="Unassembled WGS sequence"/>
</dbReference>
<dbReference type="Gene3D" id="3.60.10.10">
    <property type="entry name" value="Endonuclease/exonuclease/phosphatase"/>
    <property type="match status" value="1"/>
</dbReference>
<dbReference type="OrthoDB" id="1435943at2759"/>